<reference evidence="2 3" key="1">
    <citation type="submission" date="2018-08" db="EMBL/GenBank/DDBJ databases">
        <title>A genome reference for cultivated species of the human gut microbiota.</title>
        <authorList>
            <person name="Zou Y."/>
            <person name="Xue W."/>
            <person name="Luo G."/>
        </authorList>
    </citation>
    <scope>NUCLEOTIDE SEQUENCE [LARGE SCALE GENOMIC DNA]</scope>
    <source>
        <strain evidence="2 3">AF36-16BH</strain>
    </source>
</reference>
<name>A0A415NEV7_9BACE</name>
<dbReference type="EMBL" id="QRPE01000002">
    <property type="protein sequence ID" value="RHL95993.1"/>
    <property type="molecule type" value="Genomic_DNA"/>
</dbReference>
<evidence type="ECO:0000313" key="2">
    <source>
        <dbReference type="EMBL" id="RHL95993.1"/>
    </source>
</evidence>
<organism evidence="2 3">
    <name type="scientific">Bacteroides intestinalis</name>
    <dbReference type="NCBI Taxonomy" id="329854"/>
    <lineage>
        <taxon>Bacteria</taxon>
        <taxon>Pseudomonadati</taxon>
        <taxon>Bacteroidota</taxon>
        <taxon>Bacteroidia</taxon>
        <taxon>Bacteroidales</taxon>
        <taxon>Bacteroidaceae</taxon>
        <taxon>Bacteroides</taxon>
    </lineage>
</organism>
<sequence>MKNILLLLFISYFIISCSSNTKTPFEEEAYKMLKTEISDTFSSVGNDVDILNTSTEYYTDSLCVIKLSVKGKNELGGKTSNVFEYIYLKEDDSSTMGFLREIQKNDSSLMKVADIESEDSKWNNKSFDEKLYHLCRVYAATKAYAKQLKKKIQTKLGEHS</sequence>
<accession>A0A415NEV7</accession>
<gene>
    <name evidence="2" type="ORF">DWZ95_04090</name>
</gene>
<feature type="signal peptide" evidence="1">
    <location>
        <begin position="1"/>
        <end position="21"/>
    </location>
</feature>
<comment type="caution">
    <text evidence="2">The sequence shown here is derived from an EMBL/GenBank/DDBJ whole genome shotgun (WGS) entry which is preliminary data.</text>
</comment>
<feature type="chain" id="PRO_5019345978" description="DUF4468 domain-containing protein" evidence="1">
    <location>
        <begin position="22"/>
        <end position="160"/>
    </location>
</feature>
<evidence type="ECO:0000313" key="3">
    <source>
        <dbReference type="Proteomes" id="UP000285013"/>
    </source>
</evidence>
<evidence type="ECO:0000256" key="1">
    <source>
        <dbReference type="SAM" id="SignalP"/>
    </source>
</evidence>
<evidence type="ECO:0008006" key="4">
    <source>
        <dbReference type="Google" id="ProtNLM"/>
    </source>
</evidence>
<keyword evidence="1" id="KW-0732">Signal</keyword>
<dbReference type="Proteomes" id="UP000285013">
    <property type="component" value="Unassembled WGS sequence"/>
</dbReference>
<dbReference type="AlphaFoldDB" id="A0A415NEV7"/>
<proteinExistence type="predicted"/>
<protein>
    <recommendedName>
        <fullName evidence="4">DUF4468 domain-containing protein</fullName>
    </recommendedName>
</protein>
<dbReference type="RefSeq" id="WP_118422665.1">
    <property type="nucleotide sequence ID" value="NZ_QRPE01000002.1"/>
</dbReference>
<dbReference type="PROSITE" id="PS51257">
    <property type="entry name" value="PROKAR_LIPOPROTEIN"/>
    <property type="match status" value="1"/>
</dbReference>